<dbReference type="CDD" id="cd00082">
    <property type="entry name" value="HisKA"/>
    <property type="match status" value="1"/>
</dbReference>
<dbReference type="GO" id="GO:0005524">
    <property type="term" value="F:ATP binding"/>
    <property type="evidence" value="ECO:0007669"/>
    <property type="project" value="UniProtKB-KW"/>
</dbReference>
<dbReference type="InterPro" id="IPR035965">
    <property type="entry name" value="PAS-like_dom_sf"/>
</dbReference>
<dbReference type="EMBL" id="MAMP01000012">
    <property type="protein sequence ID" value="OES45852.1"/>
    <property type="molecule type" value="Genomic_DNA"/>
</dbReference>
<evidence type="ECO:0000256" key="5">
    <source>
        <dbReference type="ARBA" id="ARBA00022741"/>
    </source>
</evidence>
<dbReference type="InterPro" id="IPR004358">
    <property type="entry name" value="Sig_transdc_His_kin-like_C"/>
</dbReference>
<evidence type="ECO:0000259" key="11">
    <source>
        <dbReference type="PROSITE" id="PS50113"/>
    </source>
</evidence>
<dbReference type="SMART" id="SM00387">
    <property type="entry name" value="HATPase_c"/>
    <property type="match status" value="1"/>
</dbReference>
<dbReference type="InterPro" id="IPR036097">
    <property type="entry name" value="HisK_dim/P_sf"/>
</dbReference>
<dbReference type="GO" id="GO:0006355">
    <property type="term" value="P:regulation of DNA-templated transcription"/>
    <property type="evidence" value="ECO:0007669"/>
    <property type="project" value="InterPro"/>
</dbReference>
<feature type="domain" description="Histidine kinase" evidence="9">
    <location>
        <begin position="562"/>
        <end position="764"/>
    </location>
</feature>
<name>A0A1E7DRZ3_9BACI</name>
<dbReference type="SMART" id="SM00052">
    <property type="entry name" value="EAL"/>
    <property type="match status" value="1"/>
</dbReference>
<dbReference type="CDD" id="cd00075">
    <property type="entry name" value="HATPase"/>
    <property type="match status" value="1"/>
</dbReference>
<feature type="domain" description="PAS" evidence="10">
    <location>
        <begin position="424"/>
        <end position="494"/>
    </location>
</feature>
<sequence>MYKAKKAGKNNYKFYFSNEHELNPLQMEVDLYKALERDELLLHYQPKLSLKTGNIVGVEALIRWNHPERGMISPAAFIPIAEETGLIIPIGEWALYTACKQNKAWQEKGFSSVIAVNLSATQFTQANFVHTIASILNETGLDPQYLELEITESMTLDIERTISTLQQLKNLGVHISIDDFGTGFSSLNYLKQFPVDTLKIDQSFVRELYNNPNDETIVKTIISMAHNLNLNVVAEGIETKEQLVFLQEHLCNEGQGYFFSKPLPANELENIFQEVQQMVKKHGISQDMNERMWAEELIYKAKKEMQDTVRLQQGMILKFKKINDRFIHTLCDGELLYRMGLIPSQVVGKALHDFLPIESAKEKTKYYQRAWEGEDLVTYESVINGLSYLASLRPIKRGGEVIEVISSCVDITAYKKAEEALRESEYKYRLIAENMTDLIWLLDSNGQVLYTSPSHETVLGLSKKDFIGNKTSDKVHPEDVGYFKEKLEQIVKSKASSQLEFRFLHTNGNWILVECVGTPVMGENGETEHIIMVGRDITEKRKAEERLSKSEKLTVVGELAAGVAHEIRNPLTSIKGFVKLMQQGMVNENFFDIILDEFNRIEEIINEFLNLAKPQEIQLKKSDLKKILKDVETLLESEAHLQNVQIYQQVEQNIPPITCDPNLIKQVVINLIKNSIEAMPNGGSVNIQAIKEETNVLIKIIDNGVGINEARLQKLGEPFFSNKEKGTGLGLMLCFRIISQHKGTIIFQSKENQGTTVEVRLPLS</sequence>
<dbReference type="Pfam" id="PF02518">
    <property type="entry name" value="HATPase_c"/>
    <property type="match status" value="1"/>
</dbReference>
<evidence type="ECO:0000256" key="3">
    <source>
        <dbReference type="ARBA" id="ARBA00022553"/>
    </source>
</evidence>
<dbReference type="PANTHER" id="PTHR44757:SF2">
    <property type="entry name" value="BIOFILM ARCHITECTURE MAINTENANCE PROTEIN MBAA"/>
    <property type="match status" value="1"/>
</dbReference>
<dbReference type="InterPro" id="IPR000014">
    <property type="entry name" value="PAS"/>
</dbReference>
<dbReference type="Pfam" id="PF00512">
    <property type="entry name" value="HisKA"/>
    <property type="match status" value="1"/>
</dbReference>
<dbReference type="SUPFAM" id="SSF55785">
    <property type="entry name" value="PYP-like sensor domain (PAS domain)"/>
    <property type="match status" value="2"/>
</dbReference>
<keyword evidence="6" id="KW-0418">Kinase</keyword>
<dbReference type="Pfam" id="PF00563">
    <property type="entry name" value="EAL"/>
    <property type="match status" value="1"/>
</dbReference>
<dbReference type="PRINTS" id="PR00344">
    <property type="entry name" value="BCTRLSENSOR"/>
</dbReference>
<dbReference type="InterPro" id="IPR036890">
    <property type="entry name" value="HATPase_C_sf"/>
</dbReference>
<evidence type="ECO:0000259" key="12">
    <source>
        <dbReference type="PROSITE" id="PS50883"/>
    </source>
</evidence>
<reference evidence="13 14" key="1">
    <citation type="submission" date="2016-06" db="EMBL/GenBank/DDBJ databases">
        <title>Domibacillus iocasae genome sequencing.</title>
        <authorList>
            <person name="Verma A."/>
            <person name="Pal Y."/>
            <person name="Ojha A.K."/>
            <person name="Krishnamurthi S."/>
        </authorList>
    </citation>
    <scope>NUCLEOTIDE SEQUENCE [LARGE SCALE GENOMIC DNA]</scope>
    <source>
        <strain evidence="13 14">DSM 29979</strain>
    </source>
</reference>
<dbReference type="Proteomes" id="UP000095658">
    <property type="component" value="Unassembled WGS sequence"/>
</dbReference>
<evidence type="ECO:0000256" key="1">
    <source>
        <dbReference type="ARBA" id="ARBA00000085"/>
    </source>
</evidence>
<dbReference type="AlphaFoldDB" id="A0A1E7DRZ3"/>
<dbReference type="SUPFAM" id="SSF55874">
    <property type="entry name" value="ATPase domain of HSP90 chaperone/DNA topoisomerase II/histidine kinase"/>
    <property type="match status" value="1"/>
</dbReference>
<dbReference type="SUPFAM" id="SSF47384">
    <property type="entry name" value="Homodimeric domain of signal transducing histidine kinase"/>
    <property type="match status" value="1"/>
</dbReference>
<dbReference type="InterPro" id="IPR035919">
    <property type="entry name" value="EAL_sf"/>
</dbReference>
<dbReference type="Pfam" id="PF00989">
    <property type="entry name" value="PAS"/>
    <property type="match status" value="1"/>
</dbReference>
<dbReference type="Gene3D" id="1.10.287.130">
    <property type="match status" value="1"/>
</dbReference>
<keyword evidence="5" id="KW-0547">Nucleotide-binding</keyword>
<evidence type="ECO:0000256" key="2">
    <source>
        <dbReference type="ARBA" id="ARBA00012438"/>
    </source>
</evidence>
<dbReference type="Gene3D" id="3.30.450.20">
    <property type="entry name" value="PAS domain"/>
    <property type="match status" value="2"/>
</dbReference>
<evidence type="ECO:0000313" key="14">
    <source>
        <dbReference type="Proteomes" id="UP000095658"/>
    </source>
</evidence>
<comment type="caution">
    <text evidence="13">The sequence shown here is derived from an EMBL/GenBank/DDBJ whole genome shotgun (WGS) entry which is preliminary data.</text>
</comment>
<keyword evidence="4" id="KW-0808">Transferase</keyword>
<dbReference type="SMART" id="SM00086">
    <property type="entry name" value="PAC"/>
    <property type="match status" value="1"/>
</dbReference>
<accession>A0A1E7DRZ3</accession>
<evidence type="ECO:0000256" key="7">
    <source>
        <dbReference type="ARBA" id="ARBA00022840"/>
    </source>
</evidence>
<keyword evidence="8" id="KW-0902">Two-component regulatory system</keyword>
<proteinExistence type="predicted"/>
<dbReference type="PANTHER" id="PTHR44757">
    <property type="entry name" value="DIGUANYLATE CYCLASE DGCP"/>
    <property type="match status" value="1"/>
</dbReference>
<dbReference type="InterPro" id="IPR001633">
    <property type="entry name" value="EAL_dom"/>
</dbReference>
<dbReference type="InterPro" id="IPR013767">
    <property type="entry name" value="PAS_fold"/>
</dbReference>
<dbReference type="InterPro" id="IPR000700">
    <property type="entry name" value="PAS-assoc_C"/>
</dbReference>
<dbReference type="STRING" id="1714016.BA724_01440"/>
<dbReference type="CDD" id="cd00130">
    <property type="entry name" value="PAS"/>
    <property type="match status" value="1"/>
</dbReference>
<dbReference type="InterPro" id="IPR052155">
    <property type="entry name" value="Biofilm_reg_signaling"/>
</dbReference>
<keyword evidence="7" id="KW-0067">ATP-binding</keyword>
<protein>
    <recommendedName>
        <fullName evidence="2">histidine kinase</fullName>
        <ecNumber evidence="2">2.7.13.3</ecNumber>
    </recommendedName>
</protein>
<dbReference type="PROSITE" id="PS50112">
    <property type="entry name" value="PAS"/>
    <property type="match status" value="1"/>
</dbReference>
<dbReference type="InterPro" id="IPR003594">
    <property type="entry name" value="HATPase_dom"/>
</dbReference>
<feature type="domain" description="EAL" evidence="12">
    <location>
        <begin position="24"/>
        <end position="276"/>
    </location>
</feature>
<dbReference type="SMART" id="SM00091">
    <property type="entry name" value="PAS"/>
    <property type="match status" value="1"/>
</dbReference>
<dbReference type="InterPro" id="IPR001610">
    <property type="entry name" value="PAC"/>
</dbReference>
<dbReference type="GO" id="GO:0000155">
    <property type="term" value="F:phosphorelay sensor kinase activity"/>
    <property type="evidence" value="ECO:0007669"/>
    <property type="project" value="InterPro"/>
</dbReference>
<dbReference type="NCBIfam" id="TIGR00229">
    <property type="entry name" value="sensory_box"/>
    <property type="match status" value="1"/>
</dbReference>
<dbReference type="PROSITE" id="PS50109">
    <property type="entry name" value="HIS_KIN"/>
    <property type="match status" value="1"/>
</dbReference>
<dbReference type="Gene3D" id="3.20.20.450">
    <property type="entry name" value="EAL domain"/>
    <property type="match status" value="1"/>
</dbReference>
<evidence type="ECO:0000256" key="4">
    <source>
        <dbReference type="ARBA" id="ARBA00022679"/>
    </source>
</evidence>
<dbReference type="InterPro" id="IPR005467">
    <property type="entry name" value="His_kinase_dom"/>
</dbReference>
<keyword evidence="14" id="KW-1185">Reference proteome</keyword>
<evidence type="ECO:0000256" key="6">
    <source>
        <dbReference type="ARBA" id="ARBA00022777"/>
    </source>
</evidence>
<evidence type="ECO:0000259" key="10">
    <source>
        <dbReference type="PROSITE" id="PS50112"/>
    </source>
</evidence>
<keyword evidence="3" id="KW-0597">Phosphoprotein</keyword>
<dbReference type="SUPFAM" id="SSF141868">
    <property type="entry name" value="EAL domain-like"/>
    <property type="match status" value="1"/>
</dbReference>
<organism evidence="13 14">
    <name type="scientific">Domibacillus iocasae</name>
    <dbReference type="NCBI Taxonomy" id="1714016"/>
    <lineage>
        <taxon>Bacteria</taxon>
        <taxon>Bacillati</taxon>
        <taxon>Bacillota</taxon>
        <taxon>Bacilli</taxon>
        <taxon>Bacillales</taxon>
        <taxon>Bacillaceae</taxon>
        <taxon>Domibacillus</taxon>
    </lineage>
</organism>
<comment type="catalytic activity">
    <reaction evidence="1">
        <text>ATP + protein L-histidine = ADP + protein N-phospho-L-histidine.</text>
        <dbReference type="EC" id="2.7.13.3"/>
    </reaction>
</comment>
<evidence type="ECO:0000259" key="9">
    <source>
        <dbReference type="PROSITE" id="PS50109"/>
    </source>
</evidence>
<dbReference type="CDD" id="cd01948">
    <property type="entry name" value="EAL"/>
    <property type="match status" value="1"/>
</dbReference>
<dbReference type="PROSITE" id="PS50113">
    <property type="entry name" value="PAC"/>
    <property type="match status" value="1"/>
</dbReference>
<evidence type="ECO:0000256" key="8">
    <source>
        <dbReference type="ARBA" id="ARBA00023012"/>
    </source>
</evidence>
<dbReference type="InterPro" id="IPR003661">
    <property type="entry name" value="HisK_dim/P_dom"/>
</dbReference>
<dbReference type="Gene3D" id="3.30.565.10">
    <property type="entry name" value="Histidine kinase-like ATPase, C-terminal domain"/>
    <property type="match status" value="1"/>
</dbReference>
<evidence type="ECO:0000313" key="13">
    <source>
        <dbReference type="EMBL" id="OES45852.1"/>
    </source>
</evidence>
<feature type="domain" description="PAC" evidence="11">
    <location>
        <begin position="497"/>
        <end position="549"/>
    </location>
</feature>
<dbReference type="PROSITE" id="PS50883">
    <property type="entry name" value="EAL"/>
    <property type="match status" value="1"/>
</dbReference>
<gene>
    <name evidence="13" type="ORF">BA724_01440</name>
</gene>
<dbReference type="EC" id="2.7.13.3" evidence="2"/>
<dbReference type="FunFam" id="3.20.20.450:FF:000001">
    <property type="entry name" value="Cyclic di-GMP phosphodiesterase yahA"/>
    <property type="match status" value="1"/>
</dbReference>
<dbReference type="SMART" id="SM00388">
    <property type="entry name" value="HisKA"/>
    <property type="match status" value="1"/>
</dbReference>